<dbReference type="PANTHER" id="PTHR43656:SF2">
    <property type="entry name" value="BINDING OXIDOREDUCTASE, PUTATIVE (AFU_ORTHOLOGUE AFUA_2G08260)-RELATED"/>
    <property type="match status" value="1"/>
</dbReference>
<name>A0AAD5W1C3_9AGAR</name>
<evidence type="ECO:0000259" key="5">
    <source>
        <dbReference type="Pfam" id="PF00724"/>
    </source>
</evidence>
<proteinExistence type="inferred from homology"/>
<dbReference type="InterPro" id="IPR021851">
    <property type="entry name" value="DUF3455"/>
</dbReference>
<reference evidence="6" key="1">
    <citation type="submission" date="2022-07" db="EMBL/GenBank/DDBJ databases">
        <title>Genome Sequence of Leucocoprinus birnbaumii.</title>
        <authorList>
            <person name="Buettner E."/>
        </authorList>
    </citation>
    <scope>NUCLEOTIDE SEQUENCE</scope>
    <source>
        <strain evidence="6">VT141</strain>
    </source>
</reference>
<dbReference type="InterPro" id="IPR013785">
    <property type="entry name" value="Aldolase_TIM"/>
</dbReference>
<dbReference type="InterPro" id="IPR051799">
    <property type="entry name" value="NADH_flavin_oxidoreductase"/>
</dbReference>
<dbReference type="GO" id="GO:0016491">
    <property type="term" value="F:oxidoreductase activity"/>
    <property type="evidence" value="ECO:0007669"/>
    <property type="project" value="UniProtKB-KW"/>
</dbReference>
<keyword evidence="3" id="KW-0288">FMN</keyword>
<accession>A0AAD5W1C3</accession>
<dbReference type="Gene3D" id="3.20.20.70">
    <property type="entry name" value="Aldolase class I"/>
    <property type="match status" value="2"/>
</dbReference>
<evidence type="ECO:0000256" key="1">
    <source>
        <dbReference type="ARBA" id="ARBA00005979"/>
    </source>
</evidence>
<evidence type="ECO:0000256" key="4">
    <source>
        <dbReference type="ARBA" id="ARBA00023002"/>
    </source>
</evidence>
<dbReference type="Proteomes" id="UP001213000">
    <property type="component" value="Unassembled WGS sequence"/>
</dbReference>
<keyword evidence="7" id="KW-1185">Reference proteome</keyword>
<evidence type="ECO:0000313" key="6">
    <source>
        <dbReference type="EMBL" id="KAJ3573367.1"/>
    </source>
</evidence>
<organism evidence="6 7">
    <name type="scientific">Leucocoprinus birnbaumii</name>
    <dbReference type="NCBI Taxonomy" id="56174"/>
    <lineage>
        <taxon>Eukaryota</taxon>
        <taxon>Fungi</taxon>
        <taxon>Dikarya</taxon>
        <taxon>Basidiomycota</taxon>
        <taxon>Agaricomycotina</taxon>
        <taxon>Agaricomycetes</taxon>
        <taxon>Agaricomycetidae</taxon>
        <taxon>Agaricales</taxon>
        <taxon>Agaricineae</taxon>
        <taxon>Agaricaceae</taxon>
        <taxon>Leucocoprinus</taxon>
    </lineage>
</organism>
<dbReference type="SUPFAM" id="SSF51395">
    <property type="entry name" value="FMN-linked oxidoreductases"/>
    <property type="match status" value="1"/>
</dbReference>
<comment type="caution">
    <text evidence="6">The sequence shown here is derived from an EMBL/GenBank/DDBJ whole genome shotgun (WGS) entry which is preliminary data.</text>
</comment>
<dbReference type="Pfam" id="PF00724">
    <property type="entry name" value="Oxidored_FMN"/>
    <property type="match status" value="1"/>
</dbReference>
<dbReference type="Pfam" id="PF11937">
    <property type="entry name" value="DUF3455"/>
    <property type="match status" value="1"/>
</dbReference>
<evidence type="ECO:0000256" key="2">
    <source>
        <dbReference type="ARBA" id="ARBA00022630"/>
    </source>
</evidence>
<sequence length="674" mass="73085">MNTRIFSPYEFPCGLKANNRLVKAPLYEHLSDFLGGPPNPYHFALYSSWARHNWGMIITGNVQISRSHLTLGRDLVVPDLLTENSVKPYKRLSQTIKGPSCQTLAIMQLSHAGRQSSNFIGGRYPFEPPLAPSAVSVGSRALEGDLVAETIQSILFQTPKEMSPEEVDEVVESFIKGALFGYNRCQGLDGVELHVAHGYYLPEISVNAKTRAQDPEEARALRHVLALAAWGTVDFIDVSGGDYENPEFMTTDATKRGRRQAFFANFARKAVKSIESLGRNRTPRPAIMLTGGLRTPALLQSALQSNQADLAGIGRCSIICPHIPEIMASYEQGLAGYDGDTLFGAEPEIPTPMLLGRGPLASFWISVKKVKVIGAGLNMAWYTLVLRRIARAELQALHGLTLPKSARGPDYSLGVLRILFQLYFWVPNPGREARGSILAHFDLFTAIVTGLFSASGAPTTACSECTVQNPAALMNLPSGFPAAAYGLSYVAVAIGTQNYTCSSTGTYTLNGALADLFDISCLAKSKTLFDKVTDAAIAIWQHAPPNLSTKTVMNGLQTMIKNPIFLGQHYYVTNPITGTGVNPMWDFTSSSATRKNSEAYVVAAKSYGSAAPTGTQDIDWVYLTNIGAGELANVVYRTDTKLGQPPASCTPGSDPLYVKYAAKYWLYGGSIAKH</sequence>
<dbReference type="PANTHER" id="PTHR43656">
    <property type="entry name" value="BINDING OXIDOREDUCTASE, PUTATIVE (AFU_ORTHOLOGUE AFUA_2G08260)-RELATED"/>
    <property type="match status" value="1"/>
</dbReference>
<dbReference type="AlphaFoldDB" id="A0AAD5W1C3"/>
<keyword evidence="4" id="KW-0560">Oxidoreductase</keyword>
<keyword evidence="2" id="KW-0285">Flavoprotein</keyword>
<dbReference type="InterPro" id="IPR001155">
    <property type="entry name" value="OxRdtase_FMN_N"/>
</dbReference>
<evidence type="ECO:0000313" key="7">
    <source>
        <dbReference type="Proteomes" id="UP001213000"/>
    </source>
</evidence>
<protein>
    <recommendedName>
        <fullName evidence="5">NADH:flavin oxidoreductase/NADH oxidase N-terminal domain-containing protein</fullName>
    </recommendedName>
</protein>
<feature type="domain" description="NADH:flavin oxidoreductase/NADH oxidase N-terminal" evidence="5">
    <location>
        <begin position="5"/>
        <end position="203"/>
    </location>
</feature>
<evidence type="ECO:0000256" key="3">
    <source>
        <dbReference type="ARBA" id="ARBA00022643"/>
    </source>
</evidence>
<comment type="similarity">
    <text evidence="1">Belongs to the NADH:flavin oxidoreductase/NADH oxidase family.</text>
</comment>
<gene>
    <name evidence="6" type="ORF">NP233_g2461</name>
</gene>
<dbReference type="EMBL" id="JANIEX010000105">
    <property type="protein sequence ID" value="KAJ3573367.1"/>
    <property type="molecule type" value="Genomic_DNA"/>
</dbReference>
<dbReference type="GO" id="GO:0010181">
    <property type="term" value="F:FMN binding"/>
    <property type="evidence" value="ECO:0007669"/>
    <property type="project" value="InterPro"/>
</dbReference>